<comment type="similarity">
    <text evidence="1 5">Belongs to the FlgD family.</text>
</comment>
<comment type="function">
    <text evidence="4 5">Required for flagellar hook formation. May act as a scaffolding protein.</text>
</comment>
<feature type="region of interest" description="Disordered" evidence="6">
    <location>
        <begin position="1"/>
        <end position="27"/>
    </location>
</feature>
<dbReference type="STRING" id="89524.SAMN05444370_106241"/>
<dbReference type="Proteomes" id="UP000198703">
    <property type="component" value="Unassembled WGS sequence"/>
</dbReference>
<dbReference type="OrthoDB" id="9785233at2"/>
<keyword evidence="8" id="KW-0969">Cilium</keyword>
<feature type="domain" description="FlgD/Vpr Ig-like" evidence="7">
    <location>
        <begin position="122"/>
        <end position="175"/>
    </location>
</feature>
<proteinExistence type="inferred from homology"/>
<evidence type="ECO:0000259" key="7">
    <source>
        <dbReference type="Pfam" id="PF13860"/>
    </source>
</evidence>
<protein>
    <recommendedName>
        <fullName evidence="2 5">Basal-body rod modification protein FlgD</fullName>
    </recommendedName>
</protein>
<evidence type="ECO:0000256" key="4">
    <source>
        <dbReference type="ARBA" id="ARBA00024746"/>
    </source>
</evidence>
<feature type="compositionally biased region" description="Low complexity" evidence="6">
    <location>
        <begin position="16"/>
        <end position="27"/>
    </location>
</feature>
<evidence type="ECO:0000313" key="9">
    <source>
        <dbReference type="Proteomes" id="UP000198703"/>
    </source>
</evidence>
<dbReference type="InterPro" id="IPR005648">
    <property type="entry name" value="FlgD"/>
</dbReference>
<accession>A0A1H4C768</accession>
<evidence type="ECO:0000256" key="6">
    <source>
        <dbReference type="SAM" id="MobiDB-lite"/>
    </source>
</evidence>
<dbReference type="AlphaFoldDB" id="A0A1H4C768"/>
<keyword evidence="8" id="KW-0282">Flagellum</keyword>
<dbReference type="EMBL" id="FNQM01000006">
    <property type="protein sequence ID" value="SEA56208.1"/>
    <property type="molecule type" value="Genomic_DNA"/>
</dbReference>
<evidence type="ECO:0000256" key="5">
    <source>
        <dbReference type="RuleBase" id="RU362076"/>
    </source>
</evidence>
<gene>
    <name evidence="8" type="ORF">SAMN05444370_106241</name>
</gene>
<keyword evidence="8" id="KW-0966">Cell projection</keyword>
<reference evidence="8 9" key="1">
    <citation type="submission" date="2016-10" db="EMBL/GenBank/DDBJ databases">
        <authorList>
            <person name="de Groot N.N."/>
        </authorList>
    </citation>
    <scope>NUCLEOTIDE SEQUENCE [LARGE SCALE GENOMIC DNA]</scope>
    <source>
        <strain evidence="8 9">DSM 15345</strain>
    </source>
</reference>
<organism evidence="8 9">
    <name type="scientific">Rubrimonas cliftonensis</name>
    <dbReference type="NCBI Taxonomy" id="89524"/>
    <lineage>
        <taxon>Bacteria</taxon>
        <taxon>Pseudomonadati</taxon>
        <taxon>Pseudomonadota</taxon>
        <taxon>Alphaproteobacteria</taxon>
        <taxon>Rhodobacterales</taxon>
        <taxon>Paracoccaceae</taxon>
        <taxon>Rubrimonas</taxon>
    </lineage>
</organism>
<dbReference type="Pfam" id="PF03963">
    <property type="entry name" value="FlgD"/>
    <property type="match status" value="1"/>
</dbReference>
<evidence type="ECO:0000256" key="1">
    <source>
        <dbReference type="ARBA" id="ARBA00010577"/>
    </source>
</evidence>
<sequence>MDAATVAASVNKPSPATATSKSDSASSALTADFDTFLKLLTTQMENQDPLQPLESTEFVAQLAQFSAVEQQIAGNRTLETILEALGGSDVGALGSWLGREVRAAGGVVHNGGAVEIYPTGAPADATKARITVLDDTGFAVREIDFTPGETEVTWDGKRADGGEAAPGAYRFEANYLLPGGEAETAPAETWGRVTEARRGDAGAELTLAGGFTVKANDVTALRVGDGP</sequence>
<dbReference type="Gene3D" id="2.30.30.910">
    <property type="match status" value="1"/>
</dbReference>
<dbReference type="RefSeq" id="WP_093253869.1">
    <property type="nucleotide sequence ID" value="NZ_FNQM01000006.1"/>
</dbReference>
<dbReference type="Pfam" id="PF13860">
    <property type="entry name" value="FlgD_ig"/>
    <property type="match status" value="1"/>
</dbReference>
<evidence type="ECO:0000256" key="3">
    <source>
        <dbReference type="ARBA" id="ARBA00022795"/>
    </source>
</evidence>
<name>A0A1H4C768_9RHOB</name>
<keyword evidence="9" id="KW-1185">Reference proteome</keyword>
<dbReference type="Gene3D" id="2.60.40.4070">
    <property type="match status" value="1"/>
</dbReference>
<dbReference type="InterPro" id="IPR025965">
    <property type="entry name" value="FlgD/Vpr_Ig-like"/>
</dbReference>
<evidence type="ECO:0000313" key="8">
    <source>
        <dbReference type="EMBL" id="SEA56208.1"/>
    </source>
</evidence>
<keyword evidence="3 5" id="KW-1005">Bacterial flagellum biogenesis</keyword>
<dbReference type="GO" id="GO:0044781">
    <property type="term" value="P:bacterial-type flagellum organization"/>
    <property type="evidence" value="ECO:0007669"/>
    <property type="project" value="UniProtKB-UniRule"/>
</dbReference>
<evidence type="ECO:0000256" key="2">
    <source>
        <dbReference type="ARBA" id="ARBA00016013"/>
    </source>
</evidence>